<sequence length="251" mass="26867">MFLGDAAIHADVVDAAAAVLAGQAGPNAEAALRVADCSSRVLQSAHAYVKQQREAQTLAFESRPGEHTSCAASAFLGGKQGRFCRLSLSVAYCSPPSAAPVAHQSVCEPCMVDITPSHTLDLGKMLAGHVPGPSLQPDDTSAWMLPLLQHAAASTAALGAGCTLFQEGGVTCQATQVYLAFCMTTKEKGEKGSEITAYVMYVIYQKSSSLRAAVPVARWWWAQISWLTQSLIWHTPSQEQELHLKMWSFLT</sequence>
<dbReference type="EMBL" id="HBIP01006982">
    <property type="protein sequence ID" value="CAE0488587.1"/>
    <property type="molecule type" value="Transcribed_RNA"/>
</dbReference>
<name>A0A7S3QPC8_DUNTE</name>
<protein>
    <submittedName>
        <fullName evidence="1">Uncharacterized protein</fullName>
    </submittedName>
</protein>
<gene>
    <name evidence="1" type="ORF">DTER00134_LOCUS3651</name>
</gene>
<reference evidence="1" key="1">
    <citation type="submission" date="2021-01" db="EMBL/GenBank/DDBJ databases">
        <authorList>
            <person name="Corre E."/>
            <person name="Pelletier E."/>
            <person name="Niang G."/>
            <person name="Scheremetjew M."/>
            <person name="Finn R."/>
            <person name="Kale V."/>
            <person name="Holt S."/>
            <person name="Cochrane G."/>
            <person name="Meng A."/>
            <person name="Brown T."/>
            <person name="Cohen L."/>
        </authorList>
    </citation>
    <scope>NUCLEOTIDE SEQUENCE</scope>
    <source>
        <strain evidence="1">CCMP1320</strain>
    </source>
</reference>
<accession>A0A7S3QPC8</accession>
<dbReference type="AlphaFoldDB" id="A0A7S3QPC8"/>
<organism evidence="1">
    <name type="scientific">Dunaliella tertiolecta</name>
    <name type="common">Green alga</name>
    <dbReference type="NCBI Taxonomy" id="3047"/>
    <lineage>
        <taxon>Eukaryota</taxon>
        <taxon>Viridiplantae</taxon>
        <taxon>Chlorophyta</taxon>
        <taxon>core chlorophytes</taxon>
        <taxon>Chlorophyceae</taxon>
        <taxon>CS clade</taxon>
        <taxon>Chlamydomonadales</taxon>
        <taxon>Dunaliellaceae</taxon>
        <taxon>Dunaliella</taxon>
    </lineage>
</organism>
<proteinExistence type="predicted"/>
<evidence type="ECO:0000313" key="1">
    <source>
        <dbReference type="EMBL" id="CAE0488587.1"/>
    </source>
</evidence>